<dbReference type="GO" id="GO:0046872">
    <property type="term" value="F:metal ion binding"/>
    <property type="evidence" value="ECO:0007669"/>
    <property type="project" value="InterPro"/>
</dbReference>
<evidence type="ECO:0000313" key="1">
    <source>
        <dbReference type="EMBL" id="GAX51800.1"/>
    </source>
</evidence>
<keyword evidence="1" id="KW-0560">Oxidoreductase</keyword>
<keyword evidence="2" id="KW-1185">Reference proteome</keyword>
<dbReference type="PANTHER" id="PTHR10138:SF0">
    <property type="entry name" value="TRYPTOPHAN 2,3-DIOXYGENASE"/>
    <property type="match status" value="1"/>
</dbReference>
<dbReference type="RefSeq" id="WP_235613553.1">
    <property type="nucleotide sequence ID" value="NZ_BDQI01000005.1"/>
</dbReference>
<keyword evidence="1" id="KW-0223">Dioxygenase</keyword>
<dbReference type="GO" id="GO:0004833">
    <property type="term" value="F:L-tryptophan 2,3-dioxygenase activity"/>
    <property type="evidence" value="ECO:0007669"/>
    <property type="project" value="UniProtKB-EC"/>
</dbReference>
<protein>
    <submittedName>
        <fullName evidence="1">Tryptophan 2,3-dioxygenase</fullName>
        <ecNumber evidence="1">1.13.11.11</ecNumber>
    </submittedName>
</protein>
<organism evidence="1 2">
    <name type="scientific">Streptomyces olivochromogenes</name>
    <dbReference type="NCBI Taxonomy" id="1963"/>
    <lineage>
        <taxon>Bacteria</taxon>
        <taxon>Bacillati</taxon>
        <taxon>Actinomycetota</taxon>
        <taxon>Actinomycetes</taxon>
        <taxon>Kitasatosporales</taxon>
        <taxon>Streptomycetaceae</taxon>
        <taxon>Streptomyces</taxon>
    </lineage>
</organism>
<accession>A0A250VCS1</accession>
<name>A0A250VCS1_STROL</name>
<dbReference type="InterPro" id="IPR037217">
    <property type="entry name" value="Trp/Indoleamine_2_3_dOase-like"/>
</dbReference>
<dbReference type="EMBL" id="BDQI01000005">
    <property type="protein sequence ID" value="GAX51800.1"/>
    <property type="molecule type" value="Genomic_DNA"/>
</dbReference>
<proteinExistence type="predicted"/>
<dbReference type="PANTHER" id="PTHR10138">
    <property type="entry name" value="TRYPTOPHAN 2,3-DIOXYGENASE"/>
    <property type="match status" value="1"/>
</dbReference>
<evidence type="ECO:0000313" key="2">
    <source>
        <dbReference type="Proteomes" id="UP000217446"/>
    </source>
</evidence>
<sequence>MNGATATPPYGHVLRLDELLTAARVHDDDVDLVLFLATHQSCEIFFAVLLRHLEEIRAALDADDAALAVRRAAPLPVIMSTLTRHFDGLATLTDDAFHLIRTQLGEASGFQSAQFREIEFLCGLRDTRYLGTAGFTESDQNRLRGRLDERSVHDAYRDFVDRSADREAAGRVRAALIDFDEAMATWRARHAVLAERFLGAATGTAGSEGASYLWRAALRRVLPDVWKPLS</sequence>
<dbReference type="Gene3D" id="1.20.58.480">
    <property type="match status" value="1"/>
</dbReference>
<dbReference type="GO" id="GO:0019442">
    <property type="term" value="P:L-tryptophan catabolic process to acetyl-CoA"/>
    <property type="evidence" value="ECO:0007669"/>
    <property type="project" value="TreeGrafter"/>
</dbReference>
<dbReference type="EC" id="1.13.11.11" evidence="1"/>
<dbReference type="Pfam" id="PF03301">
    <property type="entry name" value="Trp_dioxygenase"/>
    <property type="match status" value="2"/>
</dbReference>
<dbReference type="InterPro" id="IPR004981">
    <property type="entry name" value="Trp_2_3_dOase"/>
</dbReference>
<dbReference type="GO" id="GO:0019441">
    <property type="term" value="P:L-tryptophan catabolic process to kynurenine"/>
    <property type="evidence" value="ECO:0007669"/>
    <property type="project" value="InterPro"/>
</dbReference>
<dbReference type="AlphaFoldDB" id="A0A250VCS1"/>
<dbReference type="GO" id="GO:0020037">
    <property type="term" value="F:heme binding"/>
    <property type="evidence" value="ECO:0007669"/>
    <property type="project" value="InterPro"/>
</dbReference>
<dbReference type="STRING" id="1963.AQJ27_20230"/>
<reference evidence="2" key="1">
    <citation type="submission" date="2017-05" db="EMBL/GenBank/DDBJ databases">
        <title>Streptomyces olivochromogenes NBRC 3561 whole genome shotgun sequence.</title>
        <authorList>
            <person name="Dohra H."/>
            <person name="Kodani S."/>
        </authorList>
    </citation>
    <scope>NUCLEOTIDE SEQUENCE [LARGE SCALE GENOMIC DNA]</scope>
    <source>
        <strain evidence="2">NBRC 3561</strain>
    </source>
</reference>
<dbReference type="SUPFAM" id="SSF140959">
    <property type="entry name" value="Indolic compounds 2,3-dioxygenase-like"/>
    <property type="match status" value="1"/>
</dbReference>
<comment type="caution">
    <text evidence="1">The sequence shown here is derived from an EMBL/GenBank/DDBJ whole genome shotgun (WGS) entry which is preliminary data.</text>
</comment>
<gene>
    <name evidence="1" type="primary">kynA_1</name>
    <name evidence="1" type="ORF">SO3561_03307</name>
</gene>
<dbReference type="Proteomes" id="UP000217446">
    <property type="component" value="Unassembled WGS sequence"/>
</dbReference>